<proteinExistence type="predicted"/>
<protein>
    <submittedName>
        <fullName evidence="1">Globin domain-containing protein</fullName>
    </submittedName>
</protein>
<dbReference type="Proteomes" id="UP001375539">
    <property type="component" value="Unassembled WGS sequence"/>
</dbReference>
<name>A0ACC6QAD6_9ACTN</name>
<evidence type="ECO:0000313" key="2">
    <source>
        <dbReference type="Proteomes" id="UP001375539"/>
    </source>
</evidence>
<organism evidence="1 2">
    <name type="scientific">Streptomyces pratisoli</name>
    <dbReference type="NCBI Taxonomy" id="3139917"/>
    <lineage>
        <taxon>Bacteria</taxon>
        <taxon>Bacillati</taxon>
        <taxon>Actinomycetota</taxon>
        <taxon>Actinomycetes</taxon>
        <taxon>Kitasatosporales</taxon>
        <taxon>Streptomycetaceae</taxon>
        <taxon>Streptomyces</taxon>
    </lineage>
</organism>
<keyword evidence="2" id="KW-1185">Reference proteome</keyword>
<dbReference type="EMBL" id="JBBKAI010000002">
    <property type="protein sequence ID" value="MEJ8655450.1"/>
    <property type="molecule type" value="Genomic_DNA"/>
</dbReference>
<comment type="caution">
    <text evidence="1">The sequence shown here is derived from an EMBL/GenBank/DDBJ whole genome shotgun (WGS) entry which is preliminary data.</text>
</comment>
<gene>
    <name evidence="1" type="ORF">WKI58_02715</name>
</gene>
<sequence>MLSEQSVPVVRATLPAVGAALGEITDRFYARLFSAHPELLRDLFNRGNQADGTQKQALAGAIAGFAGMLVDRPGTRPDAVLSRIAHKHASLGVTSEQYKTVQRHLFDAIAEVLGDAVTPAVAAAWDEVYWLMANALIAREAQLYETAGVVEGDVWRPMLVTGRHRETPDVVSFTLRAADGGPNGRFLPGQYVGVQAELPDGARQIRQYSLSRGPGRAEWRISVKRLRSGPGPEGEVSSWLHANLGAGQTVMVSAPFGGLTLPEGDGPLLLASAGVGVTPMLSMLDELATTGSARRVIVAHADRSPDDHAHRDELARLAAALPHGECHLWYEDPDGCAPGARAGRTDLGALELPEGLTAYLCGPLPYLRAVRGDLLHHGVPAADIHYEVFGPDLWLGQE</sequence>
<accession>A0ACC6QAD6</accession>
<evidence type="ECO:0000313" key="1">
    <source>
        <dbReference type="EMBL" id="MEJ8655450.1"/>
    </source>
</evidence>
<reference evidence="1" key="1">
    <citation type="submission" date="2024-03" db="EMBL/GenBank/DDBJ databases">
        <title>Novel Streptomyces species of biotechnological and ecological value are a feature of Machair soil.</title>
        <authorList>
            <person name="Prole J.R."/>
            <person name="Goodfellow M."/>
            <person name="Allenby N."/>
            <person name="Ward A.C."/>
        </authorList>
    </citation>
    <scope>NUCLEOTIDE SEQUENCE</scope>
    <source>
        <strain evidence="1">MS1.AVA.4</strain>
    </source>
</reference>